<dbReference type="AlphaFoldDB" id="A0A933DRX5"/>
<dbReference type="EMBL" id="JACQMI010000013">
    <property type="protein sequence ID" value="MBI4132791.1"/>
    <property type="molecule type" value="Genomic_DNA"/>
</dbReference>
<dbReference type="InterPro" id="IPR015797">
    <property type="entry name" value="NUDIX_hydrolase-like_dom_sf"/>
</dbReference>
<evidence type="ECO:0000313" key="2">
    <source>
        <dbReference type="Proteomes" id="UP000756703"/>
    </source>
</evidence>
<protein>
    <submittedName>
        <fullName evidence="1">Uncharacterized protein</fullName>
    </submittedName>
</protein>
<name>A0A933DRX5_9BACT</name>
<reference evidence="1" key="1">
    <citation type="submission" date="2020-07" db="EMBL/GenBank/DDBJ databases">
        <title>Huge and variable diversity of episymbiotic CPR bacteria and DPANN archaea in groundwater ecosystems.</title>
        <authorList>
            <person name="He C.Y."/>
            <person name="Keren R."/>
            <person name="Whittaker M."/>
            <person name="Farag I.F."/>
            <person name="Doudna J."/>
            <person name="Cate J.H.D."/>
            <person name="Banfield J.F."/>
        </authorList>
    </citation>
    <scope>NUCLEOTIDE SEQUENCE</scope>
    <source>
        <strain evidence="1">NC_groundwater_1225_Ag_S-0.1um_56_177</strain>
    </source>
</reference>
<proteinExistence type="predicted"/>
<organism evidence="1 2">
    <name type="scientific">Candidatus Sungiibacteriota bacterium</name>
    <dbReference type="NCBI Taxonomy" id="2750080"/>
    <lineage>
        <taxon>Bacteria</taxon>
        <taxon>Candidatus Sungiibacteriota</taxon>
    </lineage>
</organism>
<dbReference type="Proteomes" id="UP000756703">
    <property type="component" value="Unassembled WGS sequence"/>
</dbReference>
<sequence>MIHRYLWRNREANFGRPLQHQVRGGIHITFELIPKWHGRYLALRRPKGIPGHELPPSASRYPRGLLYFCHNLIRYGETADDCIRRIVKSQAGVGVKSWRIVDIDSQVQAKDGQWAFMPHAIVEVATKPKAGIYGNRITEVVEFSKRNIPGDFGWWDSRELKNFLVQFG</sequence>
<gene>
    <name evidence="1" type="ORF">HY473_01725</name>
</gene>
<evidence type="ECO:0000313" key="1">
    <source>
        <dbReference type="EMBL" id="MBI4132791.1"/>
    </source>
</evidence>
<comment type="caution">
    <text evidence="1">The sequence shown here is derived from an EMBL/GenBank/DDBJ whole genome shotgun (WGS) entry which is preliminary data.</text>
</comment>
<accession>A0A933DRX5</accession>
<dbReference type="SUPFAM" id="SSF55811">
    <property type="entry name" value="Nudix"/>
    <property type="match status" value="1"/>
</dbReference>